<dbReference type="EMBL" id="PFMC01000080">
    <property type="protein sequence ID" value="PIY93942.1"/>
    <property type="molecule type" value="Genomic_DNA"/>
</dbReference>
<proteinExistence type="predicted"/>
<dbReference type="Gene3D" id="3.40.50.700">
    <property type="entry name" value="NADH:ubiquinone oxidoreductase-like, 20kDa subunit"/>
    <property type="match status" value="1"/>
</dbReference>
<feature type="domain" description="NADH:ubiquinone oxidoreductase-like 20kDa subunit" evidence="2">
    <location>
        <begin position="16"/>
        <end position="149"/>
    </location>
</feature>
<evidence type="ECO:0000259" key="2">
    <source>
        <dbReference type="Pfam" id="PF01058"/>
    </source>
</evidence>
<dbReference type="GO" id="GO:0016491">
    <property type="term" value="F:oxidoreductase activity"/>
    <property type="evidence" value="ECO:0007669"/>
    <property type="project" value="UniProtKB-KW"/>
</dbReference>
<name>A0A2M7RBR2_9BACT</name>
<dbReference type="PANTHER" id="PTHR42845:SF2">
    <property type="entry name" value="F420-NON-REDUCING HYDROGENASE VHU SUBUNIT G"/>
    <property type="match status" value="1"/>
</dbReference>
<dbReference type="GO" id="GO:0051536">
    <property type="term" value="F:iron-sulfur cluster binding"/>
    <property type="evidence" value="ECO:0007669"/>
    <property type="project" value="InterPro"/>
</dbReference>
<dbReference type="InterPro" id="IPR006137">
    <property type="entry name" value="NADH_UbQ_OxRdtase-like_20kDa"/>
</dbReference>
<accession>A0A2M7RBR2</accession>
<dbReference type="InterPro" id="IPR051349">
    <property type="entry name" value="Hydrogenase_assoc-protein"/>
</dbReference>
<sequence>MKEQKPKIAIIGLTSCEGCEFALLDLGHDFLDFIKQVDLAEFRLLEEEFNHNTYYDLCFIEGSPITKANVELLKTARQKSKYLIALGNCAAMGGIHEIKNYHDKKKVKEYIYGKDSKVANPDIKEIDNYVKVDFTIRGCPITGLEFLQIAYNLLRENRTKLIARPVCYECQKNGLTCLLQKGEPCLGPIIQGGCNAICLKSKMPCQGCRGLFAGAQVDTLIKKLNKDFGDQRINSVLEIFGLRDEVEGHLKSII</sequence>
<organism evidence="3 4">
    <name type="scientific">Candidatus Komeilibacteria bacterium CG_4_10_14_0_8_um_filter_37_78</name>
    <dbReference type="NCBI Taxonomy" id="1974471"/>
    <lineage>
        <taxon>Bacteria</taxon>
        <taxon>Candidatus Komeiliibacteriota</taxon>
    </lineage>
</organism>
<gene>
    <name evidence="3" type="ORF">COY67_03395</name>
</gene>
<comment type="caution">
    <text evidence="3">The sequence shown here is derived from an EMBL/GenBank/DDBJ whole genome shotgun (WGS) entry which is preliminary data.</text>
</comment>
<protein>
    <recommendedName>
        <fullName evidence="2">NADH:ubiquinone oxidoreductase-like 20kDa subunit domain-containing protein</fullName>
    </recommendedName>
</protein>
<reference evidence="4" key="1">
    <citation type="submission" date="2017-09" db="EMBL/GenBank/DDBJ databases">
        <title>Depth-based differentiation of microbial function through sediment-hosted aquifers and enrichment of novel symbionts in the deep terrestrial subsurface.</title>
        <authorList>
            <person name="Probst A.J."/>
            <person name="Ladd B."/>
            <person name="Jarett J.K."/>
            <person name="Geller-Mcgrath D.E."/>
            <person name="Sieber C.M.K."/>
            <person name="Emerson J.B."/>
            <person name="Anantharaman K."/>
            <person name="Thomas B.C."/>
            <person name="Malmstrom R."/>
            <person name="Stieglmeier M."/>
            <person name="Klingl A."/>
            <person name="Woyke T."/>
            <person name="Ryan C.M."/>
            <person name="Banfield J.F."/>
        </authorList>
    </citation>
    <scope>NUCLEOTIDE SEQUENCE [LARGE SCALE GENOMIC DNA]</scope>
</reference>
<keyword evidence="1" id="KW-0560">Oxidoreductase</keyword>
<dbReference type="PANTHER" id="PTHR42845">
    <property type="entry name" value="COENZYME F420-REDUCING HYDROGENASE, GAMMA SUBUNIT"/>
    <property type="match status" value="1"/>
</dbReference>
<evidence type="ECO:0000313" key="4">
    <source>
        <dbReference type="Proteomes" id="UP000228689"/>
    </source>
</evidence>
<dbReference type="Pfam" id="PF01058">
    <property type="entry name" value="Oxidored_q6"/>
    <property type="match status" value="1"/>
</dbReference>
<dbReference type="InterPro" id="IPR037024">
    <property type="entry name" value="NiFe_Hase_small_N_sf"/>
</dbReference>
<dbReference type="SUPFAM" id="SSF56770">
    <property type="entry name" value="HydA/Nqo6-like"/>
    <property type="match status" value="1"/>
</dbReference>
<evidence type="ECO:0000313" key="3">
    <source>
        <dbReference type="EMBL" id="PIY93942.1"/>
    </source>
</evidence>
<evidence type="ECO:0000256" key="1">
    <source>
        <dbReference type="ARBA" id="ARBA00023002"/>
    </source>
</evidence>
<dbReference type="AlphaFoldDB" id="A0A2M7RBR2"/>
<dbReference type="Proteomes" id="UP000228689">
    <property type="component" value="Unassembled WGS sequence"/>
</dbReference>